<name>A0A8X6T2C2_TRICX</name>
<feature type="transmembrane region" description="Helical" evidence="1">
    <location>
        <begin position="33"/>
        <end position="51"/>
    </location>
</feature>
<keyword evidence="1" id="KW-1133">Transmembrane helix</keyword>
<comment type="caution">
    <text evidence="2">The sequence shown here is derived from an EMBL/GenBank/DDBJ whole genome shotgun (WGS) entry which is preliminary data.</text>
</comment>
<proteinExistence type="predicted"/>
<keyword evidence="1" id="KW-0812">Transmembrane</keyword>
<evidence type="ECO:0000313" key="3">
    <source>
        <dbReference type="Proteomes" id="UP000887159"/>
    </source>
</evidence>
<keyword evidence="1" id="KW-0472">Membrane</keyword>
<reference evidence="2" key="1">
    <citation type="submission" date="2020-08" db="EMBL/GenBank/DDBJ databases">
        <title>Multicomponent nature underlies the extraordinary mechanical properties of spider dragline silk.</title>
        <authorList>
            <person name="Kono N."/>
            <person name="Nakamura H."/>
            <person name="Mori M."/>
            <person name="Yoshida Y."/>
            <person name="Ohtoshi R."/>
            <person name="Malay A.D."/>
            <person name="Moran D.A.P."/>
            <person name="Tomita M."/>
            <person name="Numata K."/>
            <person name="Arakawa K."/>
        </authorList>
    </citation>
    <scope>NUCLEOTIDE SEQUENCE</scope>
</reference>
<dbReference type="EMBL" id="BMAU01021349">
    <property type="protein sequence ID" value="GFY18621.1"/>
    <property type="molecule type" value="Genomic_DNA"/>
</dbReference>
<organism evidence="2 3">
    <name type="scientific">Trichonephila clavipes</name>
    <name type="common">Golden silk orbweaver</name>
    <name type="synonym">Nephila clavipes</name>
    <dbReference type="NCBI Taxonomy" id="2585209"/>
    <lineage>
        <taxon>Eukaryota</taxon>
        <taxon>Metazoa</taxon>
        <taxon>Ecdysozoa</taxon>
        <taxon>Arthropoda</taxon>
        <taxon>Chelicerata</taxon>
        <taxon>Arachnida</taxon>
        <taxon>Araneae</taxon>
        <taxon>Araneomorphae</taxon>
        <taxon>Entelegynae</taxon>
        <taxon>Araneoidea</taxon>
        <taxon>Nephilidae</taxon>
        <taxon>Trichonephila</taxon>
    </lineage>
</organism>
<dbReference type="Proteomes" id="UP000887159">
    <property type="component" value="Unassembled WGS sequence"/>
</dbReference>
<keyword evidence="3" id="KW-1185">Reference proteome</keyword>
<gene>
    <name evidence="2" type="primary">NCL1_30077</name>
    <name evidence="2" type="ORF">TNCV_2398461</name>
</gene>
<protein>
    <submittedName>
        <fullName evidence="2">Uncharacterized protein</fullName>
    </submittedName>
</protein>
<sequence>MGGPEIFPQLPQITKFIFAFLLACLFRQLIMKAYFCIMVVVCIFLLSLQAVEMSPNARARRQSNNDNLVTLEIPQNILTRLVKALLEALGFRGGLGRLLGK</sequence>
<evidence type="ECO:0000256" key="1">
    <source>
        <dbReference type="SAM" id="Phobius"/>
    </source>
</evidence>
<evidence type="ECO:0000313" key="2">
    <source>
        <dbReference type="EMBL" id="GFY18621.1"/>
    </source>
</evidence>
<accession>A0A8X6T2C2</accession>
<dbReference type="AlphaFoldDB" id="A0A8X6T2C2"/>